<dbReference type="FunFam" id="1.10.10.10:FF:000001">
    <property type="entry name" value="LysR family transcriptional regulator"/>
    <property type="match status" value="1"/>
</dbReference>
<dbReference type="Proteomes" id="UP000191200">
    <property type="component" value="Chromosome"/>
</dbReference>
<evidence type="ECO:0000259" key="5">
    <source>
        <dbReference type="PROSITE" id="PS50931"/>
    </source>
</evidence>
<dbReference type="PANTHER" id="PTHR30419">
    <property type="entry name" value="HTH-TYPE TRANSCRIPTIONAL REGULATOR YBHD"/>
    <property type="match status" value="1"/>
</dbReference>
<comment type="similarity">
    <text evidence="1">Belongs to the LysR transcriptional regulatory family.</text>
</comment>
<dbReference type="CDD" id="cd05466">
    <property type="entry name" value="PBP2_LTTR_substrate"/>
    <property type="match status" value="1"/>
</dbReference>
<dbReference type="GO" id="GO:0005829">
    <property type="term" value="C:cytosol"/>
    <property type="evidence" value="ECO:0007669"/>
    <property type="project" value="TreeGrafter"/>
</dbReference>
<dbReference type="InterPro" id="IPR050950">
    <property type="entry name" value="HTH-type_LysR_regulators"/>
</dbReference>
<dbReference type="GO" id="GO:0003677">
    <property type="term" value="F:DNA binding"/>
    <property type="evidence" value="ECO:0007669"/>
    <property type="project" value="UniProtKB-KW"/>
</dbReference>
<accession>A0A1J0A4K1</accession>
<dbReference type="PANTHER" id="PTHR30419:SF28">
    <property type="entry name" value="HTH-TYPE TRANSCRIPTIONAL REGULATOR BSDA"/>
    <property type="match status" value="1"/>
</dbReference>
<keyword evidence="7" id="KW-1185">Reference proteome</keyword>
<proteinExistence type="inferred from homology"/>
<dbReference type="Gene3D" id="3.40.190.290">
    <property type="match status" value="1"/>
</dbReference>
<dbReference type="Pfam" id="PF00126">
    <property type="entry name" value="HTH_1"/>
    <property type="match status" value="1"/>
</dbReference>
<dbReference type="PRINTS" id="PR00039">
    <property type="entry name" value="HTHLYSR"/>
</dbReference>
<organism evidence="6 7">
    <name type="scientific">Vagococcus teuberi</name>
    <dbReference type="NCBI Taxonomy" id="519472"/>
    <lineage>
        <taxon>Bacteria</taxon>
        <taxon>Bacillati</taxon>
        <taxon>Bacillota</taxon>
        <taxon>Bacilli</taxon>
        <taxon>Lactobacillales</taxon>
        <taxon>Enterococcaceae</taxon>
        <taxon>Vagococcus</taxon>
    </lineage>
</organism>
<evidence type="ECO:0000256" key="1">
    <source>
        <dbReference type="ARBA" id="ARBA00009437"/>
    </source>
</evidence>
<dbReference type="RefSeq" id="WP_071456443.1">
    <property type="nucleotide sequence ID" value="NZ_CP017267.1"/>
</dbReference>
<dbReference type="KEGG" id="vte:BHY08_02895"/>
<dbReference type="SUPFAM" id="SSF46785">
    <property type="entry name" value="Winged helix' DNA-binding domain"/>
    <property type="match status" value="1"/>
</dbReference>
<dbReference type="Pfam" id="PF03466">
    <property type="entry name" value="LysR_substrate"/>
    <property type="match status" value="1"/>
</dbReference>
<keyword evidence="3" id="KW-0238">DNA-binding</keyword>
<feature type="domain" description="HTH lysR-type" evidence="5">
    <location>
        <begin position="1"/>
        <end position="58"/>
    </location>
</feature>
<dbReference type="EMBL" id="CP017267">
    <property type="protein sequence ID" value="APB30867.1"/>
    <property type="molecule type" value="Genomic_DNA"/>
</dbReference>
<protein>
    <recommendedName>
        <fullName evidence="5">HTH lysR-type domain-containing protein</fullName>
    </recommendedName>
</protein>
<dbReference type="OrthoDB" id="9803735at2"/>
<evidence type="ECO:0000313" key="7">
    <source>
        <dbReference type="Proteomes" id="UP000191200"/>
    </source>
</evidence>
<evidence type="ECO:0000313" key="6">
    <source>
        <dbReference type="EMBL" id="APB30867.1"/>
    </source>
</evidence>
<dbReference type="InterPro" id="IPR000847">
    <property type="entry name" value="LysR_HTH_N"/>
</dbReference>
<dbReference type="Gene3D" id="1.10.10.10">
    <property type="entry name" value="Winged helix-like DNA-binding domain superfamily/Winged helix DNA-binding domain"/>
    <property type="match status" value="1"/>
</dbReference>
<name>A0A1J0A4K1_9ENTE</name>
<evidence type="ECO:0000256" key="2">
    <source>
        <dbReference type="ARBA" id="ARBA00023015"/>
    </source>
</evidence>
<sequence>MDIRQLTYFIAIAESNTISDAAKKLNIAQSALSQMLKQLETELGTILIERHKKQHHLTPSGCIMYDEALSITAQINQAKQRIQDSNVGILGSINIGVDALLSTILYSTIKNYSKTYPDIKLNIFQNDQATLQEMLEARQIDVALTHYALNEDEFISINKETVPVYLVYSDNYDEHWTMNEILRQSKDIILPLHKDEKLYKELTLWLNNSIGCKKNITSCADVKLLLQLIKTNQCVSFIPEFLLRELPKSIYIHEVTLPTLTYSYQWVYLKNRYFPKILTEFLSFN</sequence>
<keyword evidence="2" id="KW-0805">Transcription regulation</keyword>
<dbReference type="PROSITE" id="PS50931">
    <property type="entry name" value="HTH_LYSR"/>
    <property type="match status" value="1"/>
</dbReference>
<evidence type="ECO:0000256" key="4">
    <source>
        <dbReference type="ARBA" id="ARBA00023163"/>
    </source>
</evidence>
<dbReference type="InterPro" id="IPR036390">
    <property type="entry name" value="WH_DNA-bd_sf"/>
</dbReference>
<dbReference type="STRING" id="519472.BHY08_02895"/>
<dbReference type="AlphaFoldDB" id="A0A1J0A4K1"/>
<reference evidence="6 7" key="1">
    <citation type="submission" date="2016-09" db="EMBL/GenBank/DDBJ databases">
        <title>Vagococcus teuberi sp. nov., isolated from the Malian artisanal sour milk fene.</title>
        <authorList>
            <person name="Wullschleger S."/>
            <person name="Seifert C."/>
            <person name="Baumgartner S."/>
            <person name="Lacroix C."/>
            <person name="Bonfoh B."/>
            <person name="Stevens M.J."/>
            <person name="Meile L."/>
        </authorList>
    </citation>
    <scope>NUCLEOTIDE SEQUENCE [LARGE SCALE GENOMIC DNA]</scope>
    <source>
        <strain evidence="6 7">DSM 21459</strain>
    </source>
</reference>
<dbReference type="InterPro" id="IPR005119">
    <property type="entry name" value="LysR_subst-bd"/>
</dbReference>
<keyword evidence="4" id="KW-0804">Transcription</keyword>
<dbReference type="InterPro" id="IPR036388">
    <property type="entry name" value="WH-like_DNA-bd_sf"/>
</dbReference>
<gene>
    <name evidence="6" type="ORF">BHY08_02895</name>
</gene>
<evidence type="ECO:0000256" key="3">
    <source>
        <dbReference type="ARBA" id="ARBA00023125"/>
    </source>
</evidence>
<dbReference type="SUPFAM" id="SSF53850">
    <property type="entry name" value="Periplasmic binding protein-like II"/>
    <property type="match status" value="1"/>
</dbReference>
<dbReference type="GO" id="GO:0003700">
    <property type="term" value="F:DNA-binding transcription factor activity"/>
    <property type="evidence" value="ECO:0007669"/>
    <property type="project" value="InterPro"/>
</dbReference>